<evidence type="ECO:0000256" key="2">
    <source>
        <dbReference type="ARBA" id="ARBA00022801"/>
    </source>
</evidence>
<sequence>MSFHLVSWLVLQDASGRVLLGRRAHTSYGEGEWGLPGGRVEAGESLAAAAVREAHEEVGVTVDAASVTPLGLCRYDHGGAQGADVFFLARAWAGQPSPLDKTSEIGWFAPDALPPDALWWVAGVLRAHLLGGARLTELLDGWDDLHILVSSPAVPGG</sequence>
<reference evidence="6" key="1">
    <citation type="journal article" date="2019" name="Int. J. Syst. Evol. Microbiol.">
        <title>The Global Catalogue of Microorganisms (GCM) 10K type strain sequencing project: providing services to taxonomists for standard genome sequencing and annotation.</title>
        <authorList>
            <consortium name="The Broad Institute Genomics Platform"/>
            <consortium name="The Broad Institute Genome Sequencing Center for Infectious Disease"/>
            <person name="Wu L."/>
            <person name="Ma J."/>
        </authorList>
    </citation>
    <scope>NUCLEOTIDE SEQUENCE [LARGE SCALE GENOMIC DNA]</scope>
    <source>
        <strain evidence="6">CCTCC AB 2017081</strain>
    </source>
</reference>
<dbReference type="PROSITE" id="PS51462">
    <property type="entry name" value="NUDIX"/>
    <property type="match status" value="1"/>
</dbReference>
<dbReference type="RefSeq" id="WP_322473005.1">
    <property type="nucleotide sequence ID" value="NZ_JBHRZG010000016.1"/>
</dbReference>
<keyword evidence="2 3" id="KW-0378">Hydrolase</keyword>
<dbReference type="PANTHER" id="PTHR43046">
    <property type="entry name" value="GDP-MANNOSE MANNOSYL HYDROLASE"/>
    <property type="match status" value="1"/>
</dbReference>
<evidence type="ECO:0000259" key="4">
    <source>
        <dbReference type="PROSITE" id="PS51462"/>
    </source>
</evidence>
<organism evidence="5 6">
    <name type="scientific">Deinococcus rufus</name>
    <dbReference type="NCBI Taxonomy" id="2136097"/>
    <lineage>
        <taxon>Bacteria</taxon>
        <taxon>Thermotogati</taxon>
        <taxon>Deinococcota</taxon>
        <taxon>Deinococci</taxon>
        <taxon>Deinococcales</taxon>
        <taxon>Deinococcaceae</taxon>
        <taxon>Deinococcus</taxon>
    </lineage>
</organism>
<accession>A0ABV7Z954</accession>
<evidence type="ECO:0000256" key="1">
    <source>
        <dbReference type="ARBA" id="ARBA00001946"/>
    </source>
</evidence>
<feature type="domain" description="Nudix hydrolase" evidence="4">
    <location>
        <begin position="1"/>
        <end position="129"/>
    </location>
</feature>
<gene>
    <name evidence="5" type="ORF">ACFOSB_13770</name>
</gene>
<dbReference type="EMBL" id="JBHRZG010000016">
    <property type="protein sequence ID" value="MFC3833931.1"/>
    <property type="molecule type" value="Genomic_DNA"/>
</dbReference>
<keyword evidence="6" id="KW-1185">Reference proteome</keyword>
<comment type="caution">
    <text evidence="5">The sequence shown here is derived from an EMBL/GenBank/DDBJ whole genome shotgun (WGS) entry which is preliminary data.</text>
</comment>
<dbReference type="InterPro" id="IPR015797">
    <property type="entry name" value="NUDIX_hydrolase-like_dom_sf"/>
</dbReference>
<dbReference type="PANTHER" id="PTHR43046:SF16">
    <property type="entry name" value="ADP-RIBOSE PYROPHOSPHATASE YJHB-RELATED"/>
    <property type="match status" value="1"/>
</dbReference>
<comment type="cofactor">
    <cofactor evidence="1">
        <name>Mg(2+)</name>
        <dbReference type="ChEBI" id="CHEBI:18420"/>
    </cofactor>
</comment>
<dbReference type="Gene3D" id="3.90.79.10">
    <property type="entry name" value="Nucleoside Triphosphate Pyrophosphohydrolase"/>
    <property type="match status" value="1"/>
</dbReference>
<dbReference type="SUPFAM" id="SSF55811">
    <property type="entry name" value="Nudix"/>
    <property type="match status" value="1"/>
</dbReference>
<dbReference type="Pfam" id="PF00293">
    <property type="entry name" value="NUDIX"/>
    <property type="match status" value="1"/>
</dbReference>
<comment type="similarity">
    <text evidence="3">Belongs to the Nudix hydrolase family.</text>
</comment>
<protein>
    <submittedName>
        <fullName evidence="5">NUDIX domain-containing protein</fullName>
    </submittedName>
</protein>
<evidence type="ECO:0000313" key="6">
    <source>
        <dbReference type="Proteomes" id="UP001595803"/>
    </source>
</evidence>
<evidence type="ECO:0000256" key="3">
    <source>
        <dbReference type="RuleBase" id="RU003476"/>
    </source>
</evidence>
<dbReference type="InterPro" id="IPR020084">
    <property type="entry name" value="NUDIX_hydrolase_CS"/>
</dbReference>
<evidence type="ECO:0000313" key="5">
    <source>
        <dbReference type="EMBL" id="MFC3833931.1"/>
    </source>
</evidence>
<dbReference type="InterPro" id="IPR020476">
    <property type="entry name" value="Nudix_hydrolase"/>
</dbReference>
<dbReference type="PROSITE" id="PS00893">
    <property type="entry name" value="NUDIX_BOX"/>
    <property type="match status" value="1"/>
</dbReference>
<proteinExistence type="inferred from homology"/>
<dbReference type="InterPro" id="IPR000086">
    <property type="entry name" value="NUDIX_hydrolase_dom"/>
</dbReference>
<name>A0ABV7Z954_9DEIO</name>
<dbReference type="Proteomes" id="UP001595803">
    <property type="component" value="Unassembled WGS sequence"/>
</dbReference>
<dbReference type="PRINTS" id="PR00502">
    <property type="entry name" value="NUDIXFAMILY"/>
</dbReference>